<dbReference type="EnsemblPlants" id="KEH33710">
    <property type="protein sequence ID" value="KEH33710"/>
    <property type="gene ID" value="MTR_3g048687"/>
</dbReference>
<dbReference type="PROSITE" id="PS50011">
    <property type="entry name" value="PROTEIN_KINASE_DOM"/>
    <property type="match status" value="1"/>
</dbReference>
<dbReference type="Gene3D" id="1.10.510.10">
    <property type="entry name" value="Transferase(Phosphotransferase) domain 1"/>
    <property type="match status" value="1"/>
</dbReference>
<evidence type="ECO:0000256" key="5">
    <source>
        <dbReference type="ARBA" id="ARBA00048679"/>
    </source>
</evidence>
<dbReference type="AlphaFoldDB" id="A0A072V6A8"/>
<proteinExistence type="predicted"/>
<evidence type="ECO:0000259" key="7">
    <source>
        <dbReference type="PROSITE" id="PS50011"/>
    </source>
</evidence>
<protein>
    <recommendedName>
        <fullName evidence="1">non-specific serine/threonine protein kinase</fullName>
        <ecNumber evidence="1">2.7.11.1</ecNumber>
    </recommendedName>
</protein>
<keyword evidence="10" id="KW-1185">Reference proteome</keyword>
<evidence type="ECO:0000256" key="2">
    <source>
        <dbReference type="ARBA" id="ARBA00022527"/>
    </source>
</evidence>
<evidence type="ECO:0000256" key="1">
    <source>
        <dbReference type="ARBA" id="ARBA00012513"/>
    </source>
</evidence>
<dbReference type="GO" id="GO:0004674">
    <property type="term" value="F:protein serine/threonine kinase activity"/>
    <property type="evidence" value="ECO:0007669"/>
    <property type="project" value="UniProtKB-KW"/>
</dbReference>
<sequence>MGYELMVDVSMLKLELKLTLKRIFERLFMIIDVGFLTKEIASGMLYIFLKMLPIKSWARQMLEGLVYLHEHDPRVIHRNLKRDIVFVNGRL</sequence>
<reference evidence="9" key="3">
    <citation type="submission" date="2015-04" db="UniProtKB">
        <authorList>
            <consortium name="EnsemblPlants"/>
        </authorList>
    </citation>
    <scope>IDENTIFICATION</scope>
    <source>
        <strain evidence="9">cv. Jemalong A17</strain>
    </source>
</reference>
<keyword evidence="2" id="KW-0723">Serine/threonine-protein kinase</keyword>
<keyword evidence="6" id="KW-0472">Membrane</keyword>
<name>A0A072V6A8_MEDTR</name>
<feature type="domain" description="Protein kinase" evidence="7">
    <location>
        <begin position="1"/>
        <end position="91"/>
    </location>
</feature>
<keyword evidence="3" id="KW-0418">Kinase</keyword>
<dbReference type="EMBL" id="CM001219">
    <property type="protein sequence ID" value="KEH33710.1"/>
    <property type="molecule type" value="Genomic_DNA"/>
</dbReference>
<dbReference type="PANTHER" id="PTHR13902">
    <property type="entry name" value="SERINE/THREONINE-PROTEIN KINASE WNK WITH NO LYSINE -RELATED"/>
    <property type="match status" value="1"/>
</dbReference>
<comment type="catalytic activity">
    <reaction evidence="4">
        <text>L-threonyl-[protein] + ATP = O-phospho-L-threonyl-[protein] + ADP + H(+)</text>
        <dbReference type="Rhea" id="RHEA:46608"/>
        <dbReference type="Rhea" id="RHEA-COMP:11060"/>
        <dbReference type="Rhea" id="RHEA-COMP:11605"/>
        <dbReference type="ChEBI" id="CHEBI:15378"/>
        <dbReference type="ChEBI" id="CHEBI:30013"/>
        <dbReference type="ChEBI" id="CHEBI:30616"/>
        <dbReference type="ChEBI" id="CHEBI:61977"/>
        <dbReference type="ChEBI" id="CHEBI:456216"/>
        <dbReference type="EC" id="2.7.11.1"/>
    </reaction>
</comment>
<dbReference type="HOGENOM" id="CLU_2430380_0_0_1"/>
<accession>A0A072V6A8</accession>
<dbReference type="InterPro" id="IPR000719">
    <property type="entry name" value="Prot_kinase_dom"/>
</dbReference>
<reference evidence="8 10" key="2">
    <citation type="journal article" date="2014" name="BMC Genomics">
        <title>An improved genome release (version Mt4.0) for the model legume Medicago truncatula.</title>
        <authorList>
            <person name="Tang H."/>
            <person name="Krishnakumar V."/>
            <person name="Bidwell S."/>
            <person name="Rosen B."/>
            <person name="Chan A."/>
            <person name="Zhou S."/>
            <person name="Gentzbittel L."/>
            <person name="Childs K.L."/>
            <person name="Yandell M."/>
            <person name="Gundlach H."/>
            <person name="Mayer K.F."/>
            <person name="Schwartz D.C."/>
            <person name="Town C.D."/>
        </authorList>
    </citation>
    <scope>GENOME REANNOTATION</scope>
    <source>
        <strain evidence="8">A17</strain>
        <strain evidence="9 10">cv. Jemalong A17</strain>
    </source>
</reference>
<organism evidence="8 10">
    <name type="scientific">Medicago truncatula</name>
    <name type="common">Barrel medic</name>
    <name type="synonym">Medicago tribuloides</name>
    <dbReference type="NCBI Taxonomy" id="3880"/>
    <lineage>
        <taxon>Eukaryota</taxon>
        <taxon>Viridiplantae</taxon>
        <taxon>Streptophyta</taxon>
        <taxon>Embryophyta</taxon>
        <taxon>Tracheophyta</taxon>
        <taxon>Spermatophyta</taxon>
        <taxon>Magnoliopsida</taxon>
        <taxon>eudicotyledons</taxon>
        <taxon>Gunneridae</taxon>
        <taxon>Pentapetalae</taxon>
        <taxon>rosids</taxon>
        <taxon>fabids</taxon>
        <taxon>Fabales</taxon>
        <taxon>Fabaceae</taxon>
        <taxon>Papilionoideae</taxon>
        <taxon>50 kb inversion clade</taxon>
        <taxon>NPAAA clade</taxon>
        <taxon>Hologalegina</taxon>
        <taxon>IRL clade</taxon>
        <taxon>Trifolieae</taxon>
        <taxon>Medicago</taxon>
    </lineage>
</organism>
<reference evidence="8 10" key="1">
    <citation type="journal article" date="2011" name="Nature">
        <title>The Medicago genome provides insight into the evolution of rhizobial symbioses.</title>
        <authorList>
            <person name="Young N.D."/>
            <person name="Debelle F."/>
            <person name="Oldroyd G.E."/>
            <person name="Geurts R."/>
            <person name="Cannon S.B."/>
            <person name="Udvardi M.K."/>
            <person name="Benedito V.A."/>
            <person name="Mayer K.F."/>
            <person name="Gouzy J."/>
            <person name="Schoof H."/>
            <person name="Van de Peer Y."/>
            <person name="Proost S."/>
            <person name="Cook D.R."/>
            <person name="Meyers B.C."/>
            <person name="Spannagl M."/>
            <person name="Cheung F."/>
            <person name="De Mita S."/>
            <person name="Krishnakumar V."/>
            <person name="Gundlach H."/>
            <person name="Zhou S."/>
            <person name="Mudge J."/>
            <person name="Bharti A.K."/>
            <person name="Murray J.D."/>
            <person name="Naoumkina M.A."/>
            <person name="Rosen B."/>
            <person name="Silverstein K.A."/>
            <person name="Tang H."/>
            <person name="Rombauts S."/>
            <person name="Zhao P.X."/>
            <person name="Zhou P."/>
            <person name="Barbe V."/>
            <person name="Bardou P."/>
            <person name="Bechner M."/>
            <person name="Bellec A."/>
            <person name="Berger A."/>
            <person name="Berges H."/>
            <person name="Bidwell S."/>
            <person name="Bisseling T."/>
            <person name="Choisne N."/>
            <person name="Couloux A."/>
            <person name="Denny R."/>
            <person name="Deshpande S."/>
            <person name="Dai X."/>
            <person name="Doyle J.J."/>
            <person name="Dudez A.M."/>
            <person name="Farmer A.D."/>
            <person name="Fouteau S."/>
            <person name="Franken C."/>
            <person name="Gibelin C."/>
            <person name="Gish J."/>
            <person name="Goldstein S."/>
            <person name="Gonzalez A.J."/>
            <person name="Green P.J."/>
            <person name="Hallab A."/>
            <person name="Hartog M."/>
            <person name="Hua A."/>
            <person name="Humphray S.J."/>
            <person name="Jeong D.H."/>
            <person name="Jing Y."/>
            <person name="Jocker A."/>
            <person name="Kenton S.M."/>
            <person name="Kim D.J."/>
            <person name="Klee K."/>
            <person name="Lai H."/>
            <person name="Lang C."/>
            <person name="Lin S."/>
            <person name="Macmil S.L."/>
            <person name="Magdelenat G."/>
            <person name="Matthews L."/>
            <person name="McCorrison J."/>
            <person name="Monaghan E.L."/>
            <person name="Mun J.H."/>
            <person name="Najar F.Z."/>
            <person name="Nicholson C."/>
            <person name="Noirot C."/>
            <person name="O'Bleness M."/>
            <person name="Paule C.R."/>
            <person name="Poulain J."/>
            <person name="Prion F."/>
            <person name="Qin B."/>
            <person name="Qu C."/>
            <person name="Retzel E.F."/>
            <person name="Riddle C."/>
            <person name="Sallet E."/>
            <person name="Samain S."/>
            <person name="Samson N."/>
            <person name="Sanders I."/>
            <person name="Saurat O."/>
            <person name="Scarpelli C."/>
            <person name="Schiex T."/>
            <person name="Segurens B."/>
            <person name="Severin A.J."/>
            <person name="Sherrier D.J."/>
            <person name="Shi R."/>
            <person name="Sims S."/>
            <person name="Singer S.R."/>
            <person name="Sinharoy S."/>
            <person name="Sterck L."/>
            <person name="Viollet A."/>
            <person name="Wang B.B."/>
            <person name="Wang K."/>
            <person name="Wang M."/>
            <person name="Wang X."/>
            <person name="Warfsmann J."/>
            <person name="Weissenbach J."/>
            <person name="White D.D."/>
            <person name="White J.D."/>
            <person name="Wiley G.B."/>
            <person name="Wincker P."/>
            <person name="Xing Y."/>
            <person name="Yang L."/>
            <person name="Yao Z."/>
            <person name="Ying F."/>
            <person name="Zhai J."/>
            <person name="Zhou L."/>
            <person name="Zuber A."/>
            <person name="Denarie J."/>
            <person name="Dixon R.A."/>
            <person name="May G.D."/>
            <person name="Schwartz D.C."/>
            <person name="Rogers J."/>
            <person name="Quetier F."/>
            <person name="Town C.D."/>
            <person name="Roe B.A."/>
        </authorList>
    </citation>
    <scope>NUCLEOTIDE SEQUENCE [LARGE SCALE GENOMIC DNA]</scope>
    <source>
        <strain evidence="8">A17</strain>
        <strain evidence="9 10">cv. Jemalong A17</strain>
    </source>
</reference>
<dbReference type="InterPro" id="IPR011009">
    <property type="entry name" value="Kinase-like_dom_sf"/>
</dbReference>
<feature type="transmembrane region" description="Helical" evidence="6">
    <location>
        <begin position="27"/>
        <end position="49"/>
    </location>
</feature>
<dbReference type="EC" id="2.7.11.1" evidence="1"/>
<keyword evidence="6" id="KW-0812">Transmembrane</keyword>
<evidence type="ECO:0000256" key="4">
    <source>
        <dbReference type="ARBA" id="ARBA00047899"/>
    </source>
</evidence>
<dbReference type="Proteomes" id="UP000002051">
    <property type="component" value="Chromosome 3"/>
</dbReference>
<dbReference type="InterPro" id="IPR050588">
    <property type="entry name" value="WNK_Ser-Thr_kinase"/>
</dbReference>
<evidence type="ECO:0000256" key="3">
    <source>
        <dbReference type="ARBA" id="ARBA00022777"/>
    </source>
</evidence>
<dbReference type="SUPFAM" id="SSF56112">
    <property type="entry name" value="Protein kinase-like (PK-like)"/>
    <property type="match status" value="1"/>
</dbReference>
<gene>
    <name evidence="8" type="ordered locus">MTR_3g048687</name>
</gene>
<evidence type="ECO:0000313" key="8">
    <source>
        <dbReference type="EMBL" id="KEH33710.1"/>
    </source>
</evidence>
<evidence type="ECO:0000313" key="9">
    <source>
        <dbReference type="EnsemblPlants" id="KEH33710"/>
    </source>
</evidence>
<evidence type="ECO:0000313" key="10">
    <source>
        <dbReference type="Proteomes" id="UP000002051"/>
    </source>
</evidence>
<dbReference type="GO" id="GO:0005524">
    <property type="term" value="F:ATP binding"/>
    <property type="evidence" value="ECO:0007669"/>
    <property type="project" value="InterPro"/>
</dbReference>
<keyword evidence="3" id="KW-0808">Transferase</keyword>
<keyword evidence="6" id="KW-1133">Transmembrane helix</keyword>
<evidence type="ECO:0000256" key="6">
    <source>
        <dbReference type="SAM" id="Phobius"/>
    </source>
</evidence>
<comment type="catalytic activity">
    <reaction evidence="5">
        <text>L-seryl-[protein] + ATP = O-phospho-L-seryl-[protein] + ADP + H(+)</text>
        <dbReference type="Rhea" id="RHEA:17989"/>
        <dbReference type="Rhea" id="RHEA-COMP:9863"/>
        <dbReference type="Rhea" id="RHEA-COMP:11604"/>
        <dbReference type="ChEBI" id="CHEBI:15378"/>
        <dbReference type="ChEBI" id="CHEBI:29999"/>
        <dbReference type="ChEBI" id="CHEBI:30616"/>
        <dbReference type="ChEBI" id="CHEBI:83421"/>
        <dbReference type="ChEBI" id="CHEBI:456216"/>
        <dbReference type="EC" id="2.7.11.1"/>
    </reaction>
</comment>